<sequence length="304" mass="34377">MSLVMFYNGYWFSSSLASSVIYIIISVFTVSGNVLVCVTFALDPYGQLHKPQNVFLVNLAVSDLIMGALTDTLLASTYWISPAEGLFFAHYVCAIISGASSLLNLTALSVIRYYAVREPVDYQAKITRHRVFVAIVFIWALSLHLALLPVFGWRSPSYQLYLYGVGFGIPCVIIFVAYYGFHGAIRQHTRTIRDMEMTDRNLPAGSNTDLSYHSRVKRVIERERHVTKTIVLILSLFVASWLPFLMVDIIMVQCVTCRDSPRLHLARDVTLSITYFSAGINPLLYTWRVIQFRRAVAKVLHLSS</sequence>
<dbReference type="InterPro" id="IPR017452">
    <property type="entry name" value="GPCR_Rhodpsn_7TM"/>
</dbReference>
<dbReference type="PANTHER" id="PTHR24246:SF27">
    <property type="entry name" value="ADENOSINE RECEPTOR, ISOFORM A"/>
    <property type="match status" value="1"/>
</dbReference>
<dbReference type="AlphaFoldDB" id="A7SEV2"/>
<evidence type="ECO:0000256" key="9">
    <source>
        <dbReference type="ARBA" id="ARBA00023224"/>
    </source>
</evidence>
<dbReference type="InParanoid" id="A7SEV2"/>
<keyword evidence="13" id="KW-1185">Reference proteome</keyword>
<evidence type="ECO:0000256" key="8">
    <source>
        <dbReference type="ARBA" id="ARBA00023180"/>
    </source>
</evidence>
<dbReference type="GO" id="GO:0071880">
    <property type="term" value="P:adenylate cyclase-activating adrenergic receptor signaling pathway"/>
    <property type="evidence" value="ECO:0000318"/>
    <property type="project" value="GO_Central"/>
</dbReference>
<dbReference type="eggNOG" id="KOG3656">
    <property type="taxonomic scope" value="Eukaryota"/>
</dbReference>
<reference evidence="12 13" key="1">
    <citation type="journal article" date="2007" name="Science">
        <title>Sea anemone genome reveals ancestral eumetazoan gene repertoire and genomic organization.</title>
        <authorList>
            <person name="Putnam N.H."/>
            <person name="Srivastava M."/>
            <person name="Hellsten U."/>
            <person name="Dirks B."/>
            <person name="Chapman J."/>
            <person name="Salamov A."/>
            <person name="Terry A."/>
            <person name="Shapiro H."/>
            <person name="Lindquist E."/>
            <person name="Kapitonov V.V."/>
            <person name="Jurka J."/>
            <person name="Genikhovich G."/>
            <person name="Grigoriev I.V."/>
            <person name="Lucas S.M."/>
            <person name="Steele R.E."/>
            <person name="Finnerty J.R."/>
            <person name="Technau U."/>
            <person name="Martindale M.Q."/>
            <person name="Rokhsar D.S."/>
        </authorList>
    </citation>
    <scope>NUCLEOTIDE SEQUENCE [LARGE SCALE GENOMIC DNA]</scope>
    <source>
        <strain evidence="13">CH2 X CH6</strain>
    </source>
</reference>
<dbReference type="Pfam" id="PF00001">
    <property type="entry name" value="7tm_1"/>
    <property type="match status" value="1"/>
</dbReference>
<dbReference type="CDD" id="cd00637">
    <property type="entry name" value="7tm_classA_rhodopsin-like"/>
    <property type="match status" value="1"/>
</dbReference>
<dbReference type="GO" id="GO:0004930">
    <property type="term" value="F:G protein-coupled receptor activity"/>
    <property type="evidence" value="ECO:0000318"/>
    <property type="project" value="GO_Central"/>
</dbReference>
<dbReference type="InterPro" id="IPR000276">
    <property type="entry name" value="GPCR_Rhodpsn"/>
</dbReference>
<dbReference type="PANTHER" id="PTHR24246">
    <property type="entry name" value="OLFACTORY RECEPTOR AND ADENOSINE RECEPTOR"/>
    <property type="match status" value="1"/>
</dbReference>
<feature type="domain" description="G-protein coupled receptors family 1 profile" evidence="11">
    <location>
        <begin position="32"/>
        <end position="285"/>
    </location>
</feature>
<keyword evidence="8" id="KW-0325">Glycoprotein</keyword>
<feature type="transmembrane region" description="Helical" evidence="10">
    <location>
        <begin position="160"/>
        <end position="181"/>
    </location>
</feature>
<dbReference type="Proteomes" id="UP000001593">
    <property type="component" value="Unassembled WGS sequence"/>
</dbReference>
<accession>A7SEV2</accession>
<evidence type="ECO:0000256" key="7">
    <source>
        <dbReference type="ARBA" id="ARBA00023170"/>
    </source>
</evidence>
<dbReference type="STRING" id="45351.A7SEV2"/>
<name>A7SEV2_NEMVE</name>
<gene>
    <name evidence="12" type="ORF">NEMVEDRAFT_v1g211188</name>
</gene>
<evidence type="ECO:0000256" key="4">
    <source>
        <dbReference type="ARBA" id="ARBA00022989"/>
    </source>
</evidence>
<feature type="transmembrane region" description="Helical" evidence="10">
    <location>
        <begin position="54"/>
        <end position="80"/>
    </location>
</feature>
<keyword evidence="5" id="KW-0297">G-protein coupled receptor</keyword>
<evidence type="ECO:0000256" key="2">
    <source>
        <dbReference type="ARBA" id="ARBA00022475"/>
    </source>
</evidence>
<protein>
    <recommendedName>
        <fullName evidence="11">G-protein coupled receptors family 1 profile domain-containing protein</fullName>
    </recommendedName>
</protein>
<dbReference type="GO" id="GO:0005886">
    <property type="term" value="C:plasma membrane"/>
    <property type="evidence" value="ECO:0000318"/>
    <property type="project" value="GO_Central"/>
</dbReference>
<keyword evidence="7" id="KW-0675">Receptor</keyword>
<keyword evidence="2" id="KW-1003">Cell membrane</keyword>
<evidence type="ECO:0000256" key="5">
    <source>
        <dbReference type="ARBA" id="ARBA00023040"/>
    </source>
</evidence>
<evidence type="ECO:0000313" key="12">
    <source>
        <dbReference type="EMBL" id="EDO37795.1"/>
    </source>
</evidence>
<feature type="transmembrane region" description="Helical" evidence="10">
    <location>
        <begin position="86"/>
        <end position="111"/>
    </location>
</feature>
<keyword evidence="3 10" id="KW-0812">Transmembrane</keyword>
<evidence type="ECO:0000256" key="10">
    <source>
        <dbReference type="SAM" id="Phobius"/>
    </source>
</evidence>
<dbReference type="PhylomeDB" id="A7SEV2"/>
<organism evidence="12 13">
    <name type="scientific">Nematostella vectensis</name>
    <name type="common">Starlet sea anemone</name>
    <dbReference type="NCBI Taxonomy" id="45351"/>
    <lineage>
        <taxon>Eukaryota</taxon>
        <taxon>Metazoa</taxon>
        <taxon>Cnidaria</taxon>
        <taxon>Anthozoa</taxon>
        <taxon>Hexacorallia</taxon>
        <taxon>Actiniaria</taxon>
        <taxon>Edwardsiidae</taxon>
        <taxon>Nematostella</taxon>
    </lineage>
</organism>
<keyword evidence="9" id="KW-0807">Transducer</keyword>
<dbReference type="SUPFAM" id="SSF81321">
    <property type="entry name" value="Family A G protein-coupled receptor-like"/>
    <property type="match status" value="1"/>
</dbReference>
<comment type="subcellular location">
    <subcellularLocation>
        <location evidence="1">Cell membrane</location>
        <topology evidence="1">Multi-pass membrane protein</topology>
    </subcellularLocation>
</comment>
<evidence type="ECO:0000259" key="11">
    <source>
        <dbReference type="PROSITE" id="PS50262"/>
    </source>
</evidence>
<dbReference type="PRINTS" id="PR00237">
    <property type="entry name" value="GPCRRHODOPSN"/>
</dbReference>
<dbReference type="GO" id="GO:0043410">
    <property type="term" value="P:positive regulation of MAPK cascade"/>
    <property type="evidence" value="ECO:0000318"/>
    <property type="project" value="GO_Central"/>
</dbReference>
<evidence type="ECO:0000256" key="6">
    <source>
        <dbReference type="ARBA" id="ARBA00023136"/>
    </source>
</evidence>
<keyword evidence="6 10" id="KW-0472">Membrane</keyword>
<dbReference type="PROSITE" id="PS50262">
    <property type="entry name" value="G_PROTEIN_RECEP_F1_2"/>
    <property type="match status" value="1"/>
</dbReference>
<feature type="transmembrane region" description="Helical" evidence="10">
    <location>
        <begin position="230"/>
        <end position="252"/>
    </location>
</feature>
<feature type="transmembrane region" description="Helical" evidence="10">
    <location>
        <begin position="20"/>
        <end position="42"/>
    </location>
</feature>
<keyword evidence="4 10" id="KW-1133">Transmembrane helix</keyword>
<feature type="transmembrane region" description="Helical" evidence="10">
    <location>
        <begin position="131"/>
        <end position="154"/>
    </location>
</feature>
<proteinExistence type="predicted"/>
<dbReference type="EMBL" id="DS469639">
    <property type="protein sequence ID" value="EDO37795.1"/>
    <property type="molecule type" value="Genomic_DNA"/>
</dbReference>
<evidence type="ECO:0000313" key="13">
    <source>
        <dbReference type="Proteomes" id="UP000001593"/>
    </source>
</evidence>
<dbReference type="HOGENOM" id="CLU_009579_14_0_1"/>
<dbReference type="Gene3D" id="1.20.1070.10">
    <property type="entry name" value="Rhodopsin 7-helix transmembrane proteins"/>
    <property type="match status" value="1"/>
</dbReference>
<evidence type="ECO:0000256" key="3">
    <source>
        <dbReference type="ARBA" id="ARBA00022692"/>
    </source>
</evidence>
<evidence type="ECO:0000256" key="1">
    <source>
        <dbReference type="ARBA" id="ARBA00004651"/>
    </source>
</evidence>